<proteinExistence type="predicted"/>
<dbReference type="PANTHER" id="PTHR35167">
    <property type="entry name" value="OS05G0216466 PROTEIN"/>
    <property type="match status" value="1"/>
</dbReference>
<protein>
    <submittedName>
        <fullName evidence="2">Uncharacterized protein</fullName>
    </submittedName>
</protein>
<evidence type="ECO:0000256" key="1">
    <source>
        <dbReference type="SAM" id="MobiDB-lite"/>
    </source>
</evidence>
<sequence length="142" mass="14505">METLQQQEQPADAGMPPGPEGTADASPLPPASASDDFTPFELDAAEVLTRLSGSSTSTGGGGASAASGSSSPSSVNDAPPAPAPAQELALPLGAGAGGDGEDDEDEQEVPGSQRRTKRYRTIAEIYRATARFARFSIKELTR</sequence>
<feature type="compositionally biased region" description="Low complexity" evidence="1">
    <location>
        <begin position="64"/>
        <end position="93"/>
    </location>
</feature>
<feature type="region of interest" description="Disordered" evidence="1">
    <location>
        <begin position="1"/>
        <end position="119"/>
    </location>
</feature>
<dbReference type="EMBL" id="CM003529">
    <property type="protein sequence ID" value="RCV12722.1"/>
    <property type="molecule type" value="Genomic_DNA"/>
</dbReference>
<accession>A0A368Q4C1</accession>
<feature type="compositionally biased region" description="Acidic residues" evidence="1">
    <location>
        <begin position="99"/>
        <end position="108"/>
    </location>
</feature>
<gene>
    <name evidence="2" type="ORF">SETIT_2G291800v2</name>
</gene>
<dbReference type="PANTHER" id="PTHR35167:SF3">
    <property type="entry name" value="OS05G0216466 PROTEIN"/>
    <property type="match status" value="1"/>
</dbReference>
<evidence type="ECO:0000313" key="2">
    <source>
        <dbReference type="EMBL" id="RCV12722.1"/>
    </source>
</evidence>
<dbReference type="AlphaFoldDB" id="A0A368Q4C1"/>
<reference evidence="2" key="2">
    <citation type="submission" date="2015-07" db="EMBL/GenBank/DDBJ databases">
        <authorList>
            <person name="Noorani M."/>
        </authorList>
    </citation>
    <scope>NUCLEOTIDE SEQUENCE</scope>
    <source>
        <strain evidence="2">Yugu1</strain>
    </source>
</reference>
<organism evidence="2">
    <name type="scientific">Setaria italica</name>
    <name type="common">Foxtail millet</name>
    <name type="synonym">Panicum italicum</name>
    <dbReference type="NCBI Taxonomy" id="4555"/>
    <lineage>
        <taxon>Eukaryota</taxon>
        <taxon>Viridiplantae</taxon>
        <taxon>Streptophyta</taxon>
        <taxon>Embryophyta</taxon>
        <taxon>Tracheophyta</taxon>
        <taxon>Spermatophyta</taxon>
        <taxon>Magnoliopsida</taxon>
        <taxon>Liliopsida</taxon>
        <taxon>Poales</taxon>
        <taxon>Poaceae</taxon>
        <taxon>PACMAD clade</taxon>
        <taxon>Panicoideae</taxon>
        <taxon>Panicodae</taxon>
        <taxon>Paniceae</taxon>
        <taxon>Cenchrinae</taxon>
        <taxon>Setaria</taxon>
    </lineage>
</organism>
<dbReference type="OrthoDB" id="696866at2759"/>
<name>A0A368Q4C1_SETIT</name>
<reference evidence="2" key="1">
    <citation type="journal article" date="2012" name="Nat. Biotechnol.">
        <title>Reference genome sequence of the model plant Setaria.</title>
        <authorList>
            <person name="Bennetzen J.L."/>
            <person name="Schmutz J."/>
            <person name="Wang H."/>
            <person name="Percifield R."/>
            <person name="Hawkins J."/>
            <person name="Pontaroli A.C."/>
            <person name="Estep M."/>
            <person name="Feng L."/>
            <person name="Vaughn J.N."/>
            <person name="Grimwood J."/>
            <person name="Jenkins J."/>
            <person name="Barry K."/>
            <person name="Lindquist E."/>
            <person name="Hellsten U."/>
            <person name="Deshpande S."/>
            <person name="Wang X."/>
            <person name="Wu X."/>
            <person name="Mitros T."/>
            <person name="Triplett J."/>
            <person name="Yang X."/>
            <person name="Ye C.Y."/>
            <person name="Mauro-Herrera M."/>
            <person name="Wang L."/>
            <person name="Li P."/>
            <person name="Sharma M."/>
            <person name="Sharma R."/>
            <person name="Ronald P.C."/>
            <person name="Panaud O."/>
            <person name="Kellogg E.A."/>
            <person name="Brutnell T.P."/>
            <person name="Doust A.N."/>
            <person name="Tuskan G.A."/>
            <person name="Rokhsar D."/>
            <person name="Devos K.M."/>
        </authorList>
    </citation>
    <scope>NUCLEOTIDE SEQUENCE [LARGE SCALE GENOMIC DNA]</scope>
    <source>
        <strain evidence="2">Yugu1</strain>
    </source>
</reference>
<feature type="compositionally biased region" description="Low complexity" evidence="1">
    <location>
        <begin position="23"/>
        <end position="36"/>
    </location>
</feature>